<sequence length="484" mass="55322">MPEFLDFLVCFGYRSRPQDAYFSGFRQRTCLSASNQVSNVPELAWSGSEISMCYNLRSAERSGSGPNDWSIRLCAVHHTFDLKNVRSNWIIIKNNNVLKERIEQASSSHSSSDTTTPFDTLDGAFAAALNTHLVFCDLAVEQWRWYINNLDEQFQESSGKTLTAYVGLPPGPPTSNEDFSKRPRTDTDFIDGSILGRMSRAQTLLSEKFSVTSPKPKIQNERIYTDPESKLSQPLPPHVATDSDPMSAVNSPERDAEHGERQDFSFAKLQKVQYIEEKVHEALLVIRLNIAVIRQLKQYYDTISKSEHFPQKVIQECQDDLEQFRFRIDGIQDDLQMQVIRGETLLQLLRDRKALLHSILEYRNTEYNKSSTKNMVSMTDDMNDIARKTKIETVSMKVITVVTLFFLPGTFISTLMSTEIFHSNSDNHQRPDAYAHFSPIHLYLIASLPLTFAAVIIWAALHWLEEHKEKLKAQARRAESLLTV</sequence>
<feature type="region of interest" description="Disordered" evidence="1">
    <location>
        <begin position="162"/>
        <end position="187"/>
    </location>
</feature>
<feature type="domain" description="CorA-like transporter" evidence="3">
    <location>
        <begin position="1"/>
        <end position="161"/>
    </location>
</feature>
<feature type="compositionally biased region" description="Basic and acidic residues" evidence="1">
    <location>
        <begin position="178"/>
        <end position="187"/>
    </location>
</feature>
<feature type="compositionally biased region" description="Basic and acidic residues" evidence="1">
    <location>
        <begin position="252"/>
        <end position="262"/>
    </location>
</feature>
<name>A0A8H3FWC3_9LECA</name>
<dbReference type="InterPro" id="IPR058257">
    <property type="entry name" value="CorA-like_dom"/>
</dbReference>
<keyword evidence="2" id="KW-0812">Transmembrane</keyword>
<evidence type="ECO:0000313" key="5">
    <source>
        <dbReference type="Proteomes" id="UP000664521"/>
    </source>
</evidence>
<evidence type="ECO:0000256" key="1">
    <source>
        <dbReference type="SAM" id="MobiDB-lite"/>
    </source>
</evidence>
<proteinExistence type="predicted"/>
<organism evidence="4 5">
    <name type="scientific">Heterodermia speciosa</name>
    <dbReference type="NCBI Taxonomy" id="116794"/>
    <lineage>
        <taxon>Eukaryota</taxon>
        <taxon>Fungi</taxon>
        <taxon>Dikarya</taxon>
        <taxon>Ascomycota</taxon>
        <taxon>Pezizomycotina</taxon>
        <taxon>Lecanoromycetes</taxon>
        <taxon>OSLEUM clade</taxon>
        <taxon>Lecanoromycetidae</taxon>
        <taxon>Caliciales</taxon>
        <taxon>Physciaceae</taxon>
        <taxon>Heterodermia</taxon>
    </lineage>
</organism>
<dbReference type="Pfam" id="PF26616">
    <property type="entry name" value="CorA-like"/>
    <property type="match status" value="1"/>
</dbReference>
<keyword evidence="5" id="KW-1185">Reference proteome</keyword>
<comment type="caution">
    <text evidence="4">The sequence shown here is derived from an EMBL/GenBank/DDBJ whole genome shotgun (WGS) entry which is preliminary data.</text>
</comment>
<keyword evidence="2" id="KW-0472">Membrane</keyword>
<dbReference type="Proteomes" id="UP000664521">
    <property type="component" value="Unassembled WGS sequence"/>
</dbReference>
<dbReference type="EMBL" id="CAJPDS010000048">
    <property type="protein sequence ID" value="CAF9928581.1"/>
    <property type="molecule type" value="Genomic_DNA"/>
</dbReference>
<keyword evidence="2" id="KW-1133">Transmembrane helix</keyword>
<evidence type="ECO:0000256" key="2">
    <source>
        <dbReference type="SAM" id="Phobius"/>
    </source>
</evidence>
<protein>
    <recommendedName>
        <fullName evidence="3">CorA-like transporter domain-containing protein</fullName>
    </recommendedName>
</protein>
<evidence type="ECO:0000313" key="4">
    <source>
        <dbReference type="EMBL" id="CAF9928581.1"/>
    </source>
</evidence>
<feature type="compositionally biased region" description="Basic and acidic residues" evidence="1">
    <location>
        <begin position="218"/>
        <end position="229"/>
    </location>
</feature>
<feature type="region of interest" description="Disordered" evidence="1">
    <location>
        <begin position="210"/>
        <end position="262"/>
    </location>
</feature>
<dbReference type="AlphaFoldDB" id="A0A8H3FWC3"/>
<dbReference type="OrthoDB" id="5396681at2759"/>
<dbReference type="Gene3D" id="1.20.58.340">
    <property type="entry name" value="Magnesium transport protein CorA, transmembrane region"/>
    <property type="match status" value="1"/>
</dbReference>
<evidence type="ECO:0000259" key="3">
    <source>
        <dbReference type="Pfam" id="PF26616"/>
    </source>
</evidence>
<feature type="transmembrane region" description="Helical" evidence="2">
    <location>
        <begin position="398"/>
        <end position="420"/>
    </location>
</feature>
<gene>
    <name evidence="4" type="ORF">HETSPECPRED_006888</name>
</gene>
<accession>A0A8H3FWC3</accession>
<feature type="transmembrane region" description="Helical" evidence="2">
    <location>
        <begin position="440"/>
        <end position="464"/>
    </location>
</feature>
<reference evidence="4" key="1">
    <citation type="submission" date="2021-03" db="EMBL/GenBank/DDBJ databases">
        <authorList>
            <person name="Tagirdzhanova G."/>
        </authorList>
    </citation>
    <scope>NUCLEOTIDE SEQUENCE</scope>
</reference>